<gene>
    <name evidence="2" type="ORF">CLV29_1383</name>
</gene>
<accession>A0A4R7J8Y9</accession>
<evidence type="ECO:0000256" key="1">
    <source>
        <dbReference type="ARBA" id="ARBA00009600"/>
    </source>
</evidence>
<dbReference type="OrthoDB" id="9807486at2"/>
<dbReference type="Proteomes" id="UP000295371">
    <property type="component" value="Unassembled WGS sequence"/>
</dbReference>
<dbReference type="EMBL" id="SOAW01000001">
    <property type="protein sequence ID" value="TDT33754.1"/>
    <property type="molecule type" value="Genomic_DNA"/>
</dbReference>
<comment type="caution">
    <text evidence="2">The sequence shown here is derived from an EMBL/GenBank/DDBJ whole genome shotgun (WGS) entry which is preliminary data.</text>
</comment>
<proteinExistence type="inferred from homology"/>
<name>A0A4R7J8Y9_9ACTN</name>
<dbReference type="RefSeq" id="WP_133754209.1">
    <property type="nucleotide sequence ID" value="NZ_CP171129.1"/>
</dbReference>
<dbReference type="PANTHER" id="PTHR30327:SF1">
    <property type="entry name" value="UPF0301 PROTEIN YQGE"/>
    <property type="match status" value="1"/>
</dbReference>
<dbReference type="Gene3D" id="3.40.1740.10">
    <property type="entry name" value="VC0467-like"/>
    <property type="match status" value="1"/>
</dbReference>
<reference evidence="2 3" key="1">
    <citation type="submission" date="2019-03" db="EMBL/GenBank/DDBJ databases">
        <title>Genomic Encyclopedia of Archaeal and Bacterial Type Strains, Phase II (KMG-II): from individual species to whole genera.</title>
        <authorList>
            <person name="Goeker M."/>
        </authorList>
    </citation>
    <scope>NUCLEOTIDE SEQUENCE [LARGE SCALE GENOMIC DNA]</scope>
    <source>
        <strain evidence="2 3">DSM 24323</strain>
    </source>
</reference>
<dbReference type="GO" id="GO:0005829">
    <property type="term" value="C:cytosol"/>
    <property type="evidence" value="ECO:0007669"/>
    <property type="project" value="TreeGrafter"/>
</dbReference>
<dbReference type="AlphaFoldDB" id="A0A4R7J8Y9"/>
<comment type="similarity">
    <text evidence="1">Belongs to the UPF0301 (AlgH) family.</text>
</comment>
<evidence type="ECO:0000313" key="3">
    <source>
        <dbReference type="Proteomes" id="UP000295371"/>
    </source>
</evidence>
<organism evidence="2 3">
    <name type="scientific">Naumannella halotolerans</name>
    <dbReference type="NCBI Taxonomy" id="993414"/>
    <lineage>
        <taxon>Bacteria</taxon>
        <taxon>Bacillati</taxon>
        <taxon>Actinomycetota</taxon>
        <taxon>Actinomycetes</taxon>
        <taxon>Propionibacteriales</taxon>
        <taxon>Propionibacteriaceae</taxon>
        <taxon>Naumannella</taxon>
    </lineage>
</organism>
<evidence type="ECO:0000313" key="2">
    <source>
        <dbReference type="EMBL" id="TDT33754.1"/>
    </source>
</evidence>
<dbReference type="InterPro" id="IPR003774">
    <property type="entry name" value="AlgH-like"/>
</dbReference>
<sequence>MSSPVTPQTGDLLVSSVADTEGWFGYTVVLMLEADAGGALGVVLNRLSDVPLAAVLPAWVDQVSEPGVMFTGGPVSPDGAICLARPLEPREDPPGWRRSFGDVGLLHLDTPVELVAGAYSGLRIFAGYSGWEAGQLETELADGAWYVVPGESADVFTVAPETLWRRVLRRQPLELAIYASWPADPELN</sequence>
<dbReference type="Pfam" id="PF02622">
    <property type="entry name" value="DUF179"/>
    <property type="match status" value="1"/>
</dbReference>
<dbReference type="SUPFAM" id="SSF143456">
    <property type="entry name" value="VC0467-like"/>
    <property type="match status" value="1"/>
</dbReference>
<dbReference type="NCBIfam" id="NF001270">
    <property type="entry name" value="PRK00228.2-2"/>
    <property type="match status" value="1"/>
</dbReference>
<keyword evidence="3" id="KW-1185">Reference proteome</keyword>
<dbReference type="PANTHER" id="PTHR30327">
    <property type="entry name" value="UNCHARACTERIZED PROTEIN YQGE"/>
    <property type="match status" value="1"/>
</dbReference>
<protein>
    <submittedName>
        <fullName evidence="2">Putative transcriptional regulator</fullName>
    </submittedName>
</protein>